<dbReference type="Gene3D" id="3.90.1580.10">
    <property type="entry name" value="paralog of FGE (formylglycine-generating enzyme)"/>
    <property type="match status" value="1"/>
</dbReference>
<dbReference type="PANTHER" id="PTHR23150">
    <property type="entry name" value="SULFATASE MODIFYING FACTOR 1, 2"/>
    <property type="match status" value="1"/>
</dbReference>
<keyword evidence="5" id="KW-1185">Reference proteome</keyword>
<feature type="chain" id="PRO_5046084153" evidence="1">
    <location>
        <begin position="21"/>
        <end position="464"/>
    </location>
</feature>
<proteinExistence type="predicted"/>
<dbReference type="InterPro" id="IPR051043">
    <property type="entry name" value="Sulfatase_Mod_Factor_Kinase"/>
</dbReference>
<dbReference type="InterPro" id="IPR016187">
    <property type="entry name" value="CTDL_fold"/>
</dbReference>
<evidence type="ECO:0000313" key="5">
    <source>
        <dbReference type="Proteomes" id="UP001593833"/>
    </source>
</evidence>
<dbReference type="Gene3D" id="2.60.40.4070">
    <property type="match status" value="1"/>
</dbReference>
<keyword evidence="1" id="KW-0732">Signal</keyword>
<dbReference type="Proteomes" id="UP001593833">
    <property type="component" value="Unassembled WGS sequence"/>
</dbReference>
<gene>
    <name evidence="4" type="ORF">ACFL6M_02475</name>
</gene>
<dbReference type="EMBL" id="JBHPKH010000016">
    <property type="protein sequence ID" value="MFC1572442.1"/>
    <property type="molecule type" value="Genomic_DNA"/>
</dbReference>
<comment type="caution">
    <text evidence="4">The sequence shown here is derived from an EMBL/GenBank/DDBJ whole genome shotgun (WGS) entry which is preliminary data.</text>
</comment>
<dbReference type="InterPro" id="IPR025965">
    <property type="entry name" value="FlgD/Vpr_Ig-like"/>
</dbReference>
<feature type="domain" description="Sulfatase-modifying factor enzyme-like" evidence="2">
    <location>
        <begin position="25"/>
        <end position="322"/>
    </location>
</feature>
<evidence type="ECO:0000256" key="1">
    <source>
        <dbReference type="SAM" id="SignalP"/>
    </source>
</evidence>
<protein>
    <submittedName>
        <fullName evidence="4">SUMF1/EgtB/PvdO family nonheme iron enzyme</fullName>
    </submittedName>
</protein>
<name>A0ABV6YJD1_UNCEI</name>
<dbReference type="PANTHER" id="PTHR23150:SF19">
    <property type="entry name" value="FORMYLGLYCINE-GENERATING ENZYME"/>
    <property type="match status" value="1"/>
</dbReference>
<sequence length="464" mass="51592">MRHSILVCAVFLGLIAAASADPIPNEMVCVPAGVFIMGDGHVGCGDDEREVTLTRSFYLGQHEVTNQEYLEALQWAYEHGFVTADTSWVWDNLDGSTKELLQMSDEDSEIQFDGTETFYLRESPSSRALNAYPDGYDPSDHPIKEVTWHGSARYCDWLSLRTGLSRAYEHTGDWACNGGDPYGAEGYRLPTDAEWEYAAQWDDERIYPWGDQEPDCSRANYGPVWPDYCVRWTTSVGSYLDAPEALGLSDMAGNLWEWCDDWFVCYLGTAPVTDPTAPGGGDNERVLRGGAYSFFELYVRCSYRNFSYPEFAYNDYGFRAARTATLEAISPHESDQSQLILESNTPNPFTSLTQIRYSIPSSNAAAVNIYDATGRMIRTLRDTSHGAGVHSVTWDGKNVSGEDVPGGVCISTSCAGPDCVRRCGCCWCDKGARQAELRPQYRCIRSAKHSICCHSGLSLIHDQS</sequence>
<dbReference type="Pfam" id="PF03781">
    <property type="entry name" value="FGE-sulfatase"/>
    <property type="match status" value="1"/>
</dbReference>
<organism evidence="4 5">
    <name type="scientific">Eiseniibacteriota bacterium</name>
    <dbReference type="NCBI Taxonomy" id="2212470"/>
    <lineage>
        <taxon>Bacteria</taxon>
        <taxon>Candidatus Eiseniibacteriota</taxon>
    </lineage>
</organism>
<feature type="domain" description="FlgD/Vpr Ig-like" evidence="3">
    <location>
        <begin position="361"/>
        <end position="407"/>
    </location>
</feature>
<dbReference type="InterPro" id="IPR042095">
    <property type="entry name" value="SUMF_sf"/>
</dbReference>
<evidence type="ECO:0000259" key="3">
    <source>
        <dbReference type="Pfam" id="PF13860"/>
    </source>
</evidence>
<dbReference type="SUPFAM" id="SSF56436">
    <property type="entry name" value="C-type lectin-like"/>
    <property type="match status" value="1"/>
</dbReference>
<reference evidence="4 5" key="1">
    <citation type="submission" date="2024-09" db="EMBL/GenBank/DDBJ databases">
        <authorList>
            <person name="D'Angelo T."/>
        </authorList>
    </citation>
    <scope>NUCLEOTIDE SEQUENCE [LARGE SCALE GENOMIC DNA]</scope>
    <source>
        <strain evidence="4">SAG AM-320-E07</strain>
    </source>
</reference>
<dbReference type="Pfam" id="PF13860">
    <property type="entry name" value="FlgD_ig"/>
    <property type="match status" value="1"/>
</dbReference>
<evidence type="ECO:0000259" key="2">
    <source>
        <dbReference type="Pfam" id="PF03781"/>
    </source>
</evidence>
<evidence type="ECO:0000313" key="4">
    <source>
        <dbReference type="EMBL" id="MFC1572442.1"/>
    </source>
</evidence>
<feature type="signal peptide" evidence="1">
    <location>
        <begin position="1"/>
        <end position="20"/>
    </location>
</feature>
<accession>A0ABV6YJD1</accession>
<dbReference type="InterPro" id="IPR005532">
    <property type="entry name" value="SUMF_dom"/>
</dbReference>